<dbReference type="GO" id="GO:0016706">
    <property type="term" value="F:2-oxoglutarate-dependent dioxygenase activity"/>
    <property type="evidence" value="ECO:0007669"/>
    <property type="project" value="UniProtKB-ARBA"/>
</dbReference>
<protein>
    <submittedName>
        <fullName evidence="2">Phytanoyl-CoA dioxygenase family protein</fullName>
    </submittedName>
</protein>
<dbReference type="InterPro" id="IPR008775">
    <property type="entry name" value="Phytyl_CoA_dOase-like"/>
</dbReference>
<dbReference type="EMBL" id="CP132938">
    <property type="protein sequence ID" value="XCB22058.1"/>
    <property type="molecule type" value="Genomic_DNA"/>
</dbReference>
<organism evidence="2">
    <name type="scientific">Tunturiibacter gelidiferens</name>
    <dbReference type="NCBI Taxonomy" id="3069689"/>
    <lineage>
        <taxon>Bacteria</taxon>
        <taxon>Pseudomonadati</taxon>
        <taxon>Acidobacteriota</taxon>
        <taxon>Terriglobia</taxon>
        <taxon>Terriglobales</taxon>
        <taxon>Acidobacteriaceae</taxon>
        <taxon>Tunturiibacter</taxon>
    </lineage>
</organism>
<comment type="cofactor">
    <cofactor evidence="1">
        <name>Fe(2+)</name>
        <dbReference type="ChEBI" id="CHEBI:29033"/>
    </cofactor>
</comment>
<evidence type="ECO:0000256" key="1">
    <source>
        <dbReference type="ARBA" id="ARBA00001954"/>
    </source>
</evidence>
<dbReference type="GO" id="GO:0005506">
    <property type="term" value="F:iron ion binding"/>
    <property type="evidence" value="ECO:0007669"/>
    <property type="project" value="UniProtKB-ARBA"/>
</dbReference>
<dbReference type="KEGG" id="tgi:RBB81_21150"/>
<dbReference type="Pfam" id="PF05721">
    <property type="entry name" value="PhyH"/>
    <property type="match status" value="1"/>
</dbReference>
<accession>A0AAU7YZL7</accession>
<dbReference type="RefSeq" id="WP_353072054.1">
    <property type="nucleotide sequence ID" value="NZ_CP132938.1"/>
</dbReference>
<gene>
    <name evidence="2" type="ORF">RBB81_21150</name>
</gene>
<name>A0AAU7YZL7_9BACT</name>
<reference evidence="2" key="2">
    <citation type="journal article" date="2024" name="Environ. Microbiol.">
        <title>Genome analysis and description of Tunturibacter gen. nov. expands the diversity of Terriglobia in tundra soils.</title>
        <authorList>
            <person name="Messyasz A."/>
            <person name="Mannisto M.K."/>
            <person name="Kerkhof L.J."/>
            <person name="Haggblom M.M."/>
        </authorList>
    </citation>
    <scope>NUCLEOTIDE SEQUENCE</scope>
    <source>
        <strain evidence="2">M8UP39</strain>
    </source>
</reference>
<dbReference type="Gene3D" id="2.60.120.620">
    <property type="entry name" value="q2cbj1_9rhob like domain"/>
    <property type="match status" value="1"/>
</dbReference>
<sequence>MKSFRTIFARDLDSVSLKSEMETYGYVFIRDLMPKGDLEQLLSDMIGIASDEGWTIEGSAPSDRIANPAMACFDPDPKYKQAANRAFRLEQLHALTHHPILTDVMKRLAGPRLLVHPKPIARMIFPNCEGALLGAHQDNSGIAGSSDSYTVWMPLHDCLHGQGTLEIKEASHLSGLLTTEGYIKPETAPGGDWIGGGINAGDAVFFHSLTVHRSTLSTSSQLRFSVDCRFQSYDEAVSPLEIVFPNQAKGGRTWEATYADWKHDDLKYYWRDLPLRLKPSVAELTAQAEKADSPEKRLRYKTTVELIEREIPMLVH</sequence>
<keyword evidence="2" id="KW-0223">Dioxygenase</keyword>
<dbReference type="PANTHER" id="PTHR20883:SF48">
    <property type="entry name" value="ECTOINE DIOXYGENASE"/>
    <property type="match status" value="1"/>
</dbReference>
<proteinExistence type="predicted"/>
<dbReference type="PANTHER" id="PTHR20883">
    <property type="entry name" value="PHYTANOYL-COA DIOXYGENASE DOMAIN CONTAINING 1"/>
    <property type="match status" value="1"/>
</dbReference>
<dbReference type="AlphaFoldDB" id="A0AAU7YZL7"/>
<reference evidence="2" key="1">
    <citation type="submission" date="2023-08" db="EMBL/GenBank/DDBJ databases">
        <authorList>
            <person name="Messyasz A."/>
            <person name="Mannisto M.K."/>
            <person name="Kerkhof L.J."/>
            <person name="Haggblom M."/>
        </authorList>
    </citation>
    <scope>NUCLEOTIDE SEQUENCE</scope>
    <source>
        <strain evidence="2">M8UP39</strain>
    </source>
</reference>
<evidence type="ECO:0000313" key="2">
    <source>
        <dbReference type="EMBL" id="XCB22058.1"/>
    </source>
</evidence>
<dbReference type="SUPFAM" id="SSF51197">
    <property type="entry name" value="Clavaminate synthase-like"/>
    <property type="match status" value="1"/>
</dbReference>
<keyword evidence="2" id="KW-0560">Oxidoreductase</keyword>